<keyword evidence="1" id="KW-0175">Coiled coil</keyword>
<dbReference type="Proteomes" id="UP000332933">
    <property type="component" value="Unassembled WGS sequence"/>
</dbReference>
<gene>
    <name evidence="4" type="primary">Aste57867_3181</name>
    <name evidence="3" type="ORF">As57867_003172</name>
    <name evidence="4" type="ORF">ASTE57867_3181</name>
</gene>
<dbReference type="EMBL" id="CAADRA010000516">
    <property type="protein sequence ID" value="VFT80355.1"/>
    <property type="molecule type" value="Genomic_DNA"/>
</dbReference>
<evidence type="ECO:0000313" key="4">
    <source>
        <dbReference type="EMBL" id="VFT80355.1"/>
    </source>
</evidence>
<accession>A0A485KDG8</accession>
<proteinExistence type="predicted"/>
<evidence type="ECO:0000256" key="1">
    <source>
        <dbReference type="SAM" id="Coils"/>
    </source>
</evidence>
<reference evidence="4 5" key="1">
    <citation type="submission" date="2019-03" db="EMBL/GenBank/DDBJ databases">
        <authorList>
            <person name="Gaulin E."/>
            <person name="Dumas B."/>
        </authorList>
    </citation>
    <scope>NUCLEOTIDE SEQUENCE [LARGE SCALE GENOMIC DNA]</scope>
    <source>
        <strain evidence="4">CBS 568.67</strain>
    </source>
</reference>
<sequence length="413" mass="47022">MEGTVWNLNIGDDVFDFLPPVNEFLFESSVDGPLPSNDVSDETTSPTQHPERPRRKKRTNTLQVQLLSLHEDKAELERQLMELERRREGRLQTLSASALKWEQLARGQLHLKLKALRENEHLRATIHEQSTLQRELAEIVLKKPRLMMMKMEDDQWRVLKLSGHGEKRLNAIHAIADRQFESIDSEMLRLGLVDTTDDVWHVRTATSHDGIIYGEGMRCTLLLDASLDAVLDAAWKTLLDVHVQPQTSTVVGAFKSYSIDADTLYVRTTFRSPDGHVKAEMSMIMKKQVVGDDGRATRVVFRTVLDDEAHPFEAESYVSDQYGWMHMESESSDGTAVRYKSYIRSNLMDTKREDVDELVDLASALHLDGGYGLTRTTTTKDDPAGAMRHIFDAAFRAFEAPFLRYLTQSKTST</sequence>
<reference evidence="3" key="2">
    <citation type="submission" date="2019-06" db="EMBL/GenBank/DDBJ databases">
        <title>Genomics analysis of Aphanomyces spp. identifies a new class of oomycete effector associated with host adaptation.</title>
        <authorList>
            <person name="Gaulin E."/>
        </authorList>
    </citation>
    <scope>NUCLEOTIDE SEQUENCE</scope>
    <source>
        <strain evidence="3">CBS 578.67</strain>
    </source>
</reference>
<feature type="region of interest" description="Disordered" evidence="2">
    <location>
        <begin position="32"/>
        <end position="58"/>
    </location>
</feature>
<organism evidence="4 5">
    <name type="scientific">Aphanomyces stellatus</name>
    <dbReference type="NCBI Taxonomy" id="120398"/>
    <lineage>
        <taxon>Eukaryota</taxon>
        <taxon>Sar</taxon>
        <taxon>Stramenopiles</taxon>
        <taxon>Oomycota</taxon>
        <taxon>Saprolegniomycetes</taxon>
        <taxon>Saprolegniales</taxon>
        <taxon>Verrucalvaceae</taxon>
        <taxon>Aphanomyces</taxon>
    </lineage>
</organism>
<evidence type="ECO:0000313" key="5">
    <source>
        <dbReference type="Proteomes" id="UP000332933"/>
    </source>
</evidence>
<name>A0A485KDG8_9STRA</name>
<protein>
    <submittedName>
        <fullName evidence="4">Aste57867_3181 protein</fullName>
    </submittedName>
</protein>
<evidence type="ECO:0000256" key="2">
    <source>
        <dbReference type="SAM" id="MobiDB-lite"/>
    </source>
</evidence>
<dbReference type="OrthoDB" id="67935at2759"/>
<dbReference type="EMBL" id="VJMH01000516">
    <property type="protein sequence ID" value="KAF0715812.1"/>
    <property type="molecule type" value="Genomic_DNA"/>
</dbReference>
<keyword evidence="5" id="KW-1185">Reference proteome</keyword>
<evidence type="ECO:0000313" key="3">
    <source>
        <dbReference type="EMBL" id="KAF0715812.1"/>
    </source>
</evidence>
<feature type="coiled-coil region" evidence="1">
    <location>
        <begin position="59"/>
        <end position="93"/>
    </location>
</feature>
<dbReference type="AlphaFoldDB" id="A0A485KDG8"/>